<feature type="transmembrane region" description="Helical" evidence="1">
    <location>
        <begin position="197"/>
        <end position="217"/>
    </location>
</feature>
<protein>
    <recommendedName>
        <fullName evidence="2">DUF2470 domain-containing protein</fullName>
    </recommendedName>
</protein>
<dbReference type="PANTHER" id="PTHR37783">
    <property type="entry name" value="MEMBRANE PROTEIN, PUTATIVE (AFU_ORTHOLOGUE AFUA_1G04315)-RELATED"/>
    <property type="match status" value="1"/>
</dbReference>
<keyword evidence="1" id="KW-0472">Membrane</keyword>
<dbReference type="InterPro" id="IPR037119">
    <property type="entry name" value="Haem_oxidase_HugZ-like_sf"/>
</dbReference>
<organism evidence="3 4">
    <name type="scientific">Massariosphaeria phaeospora</name>
    <dbReference type="NCBI Taxonomy" id="100035"/>
    <lineage>
        <taxon>Eukaryota</taxon>
        <taxon>Fungi</taxon>
        <taxon>Dikarya</taxon>
        <taxon>Ascomycota</taxon>
        <taxon>Pezizomycotina</taxon>
        <taxon>Dothideomycetes</taxon>
        <taxon>Pleosporomycetidae</taxon>
        <taxon>Pleosporales</taxon>
        <taxon>Pleosporales incertae sedis</taxon>
        <taxon>Massariosphaeria</taxon>
    </lineage>
</organism>
<dbReference type="Pfam" id="PF10615">
    <property type="entry name" value="DUF2470"/>
    <property type="match status" value="1"/>
</dbReference>
<evidence type="ECO:0000259" key="2">
    <source>
        <dbReference type="Pfam" id="PF10615"/>
    </source>
</evidence>
<dbReference type="Gene3D" id="3.20.180.10">
    <property type="entry name" value="PNP-oxidase-like"/>
    <property type="match status" value="1"/>
</dbReference>
<evidence type="ECO:0000313" key="4">
    <source>
        <dbReference type="Proteomes" id="UP000481861"/>
    </source>
</evidence>
<dbReference type="Proteomes" id="UP000481861">
    <property type="component" value="Unassembled WGS sequence"/>
</dbReference>
<dbReference type="AlphaFoldDB" id="A0A7C8IA92"/>
<evidence type="ECO:0000256" key="1">
    <source>
        <dbReference type="SAM" id="Phobius"/>
    </source>
</evidence>
<feature type="transmembrane region" description="Helical" evidence="1">
    <location>
        <begin position="132"/>
        <end position="152"/>
    </location>
</feature>
<dbReference type="PANTHER" id="PTHR37783:SF1">
    <property type="entry name" value="MEMBRANE PROTEIN, PUTATIVE (AFU_ORTHOLOGUE AFUA_1G04315)-RELATED"/>
    <property type="match status" value="1"/>
</dbReference>
<feature type="domain" description="DUF2470" evidence="2">
    <location>
        <begin position="16"/>
        <end position="94"/>
    </location>
</feature>
<reference evidence="3 4" key="1">
    <citation type="submission" date="2020-01" db="EMBL/GenBank/DDBJ databases">
        <authorList>
            <consortium name="DOE Joint Genome Institute"/>
            <person name="Haridas S."/>
            <person name="Albert R."/>
            <person name="Binder M."/>
            <person name="Bloem J."/>
            <person name="Labutti K."/>
            <person name="Salamov A."/>
            <person name="Andreopoulos B."/>
            <person name="Baker S.E."/>
            <person name="Barry K."/>
            <person name="Bills G."/>
            <person name="Bluhm B.H."/>
            <person name="Cannon C."/>
            <person name="Castanera R."/>
            <person name="Culley D.E."/>
            <person name="Daum C."/>
            <person name="Ezra D."/>
            <person name="Gonzalez J.B."/>
            <person name="Henrissat B."/>
            <person name="Kuo A."/>
            <person name="Liang C."/>
            <person name="Lipzen A."/>
            <person name="Lutzoni F."/>
            <person name="Magnuson J."/>
            <person name="Mondo S."/>
            <person name="Nolan M."/>
            <person name="Ohm R."/>
            <person name="Pangilinan J."/>
            <person name="Park H.-J.H."/>
            <person name="Ramirez L."/>
            <person name="Alfaro M."/>
            <person name="Sun H."/>
            <person name="Tritt A."/>
            <person name="Yoshinaga Y."/>
            <person name="Zwiers L.-H.L."/>
            <person name="Turgeon B.G."/>
            <person name="Goodwin S.B."/>
            <person name="Spatafora J.W."/>
            <person name="Crous P.W."/>
            <person name="Grigoriev I.V."/>
        </authorList>
    </citation>
    <scope>NUCLEOTIDE SEQUENCE [LARGE SCALE GENOMIC DNA]</scope>
    <source>
        <strain evidence="3 4">CBS 611.86</strain>
    </source>
</reference>
<dbReference type="InterPro" id="IPR019595">
    <property type="entry name" value="DUF2470"/>
</dbReference>
<keyword evidence="4" id="KW-1185">Reference proteome</keyword>
<proteinExistence type="predicted"/>
<name>A0A7C8IA92_9PLEO</name>
<dbReference type="OrthoDB" id="5553410at2759"/>
<sequence length="233" mass="25851">MASSSSSEAQEAAARERIIKHMNADHQHSLRRYLETSVHPAPPSRALPSARMTSISPTSMTLGYTTSNTPKTHTIAFSPPLASLSQARERLVQLDADALRTLHRDPVTITTFIPPTAHAGHLFNFSVCLTTYLVFGLFPGVFAPGSVVWGVAPRFAAWCAGWRWLLVGIMAAIHAVETVLMVRLLAKHGVKRGNGGWVWWAWVATSFVEGATSFWRIEGWVKERRREKEGKKH</sequence>
<feature type="transmembrane region" description="Helical" evidence="1">
    <location>
        <begin position="164"/>
        <end position="185"/>
    </location>
</feature>
<evidence type="ECO:0000313" key="3">
    <source>
        <dbReference type="EMBL" id="KAF2873226.1"/>
    </source>
</evidence>
<accession>A0A7C8IA92</accession>
<comment type="caution">
    <text evidence="3">The sequence shown here is derived from an EMBL/GenBank/DDBJ whole genome shotgun (WGS) entry which is preliminary data.</text>
</comment>
<gene>
    <name evidence="3" type="ORF">BDV95DRAFT_593585</name>
</gene>
<keyword evidence="1" id="KW-1133">Transmembrane helix</keyword>
<keyword evidence="1" id="KW-0812">Transmembrane</keyword>
<dbReference type="EMBL" id="JAADJZ010000008">
    <property type="protein sequence ID" value="KAF2873226.1"/>
    <property type="molecule type" value="Genomic_DNA"/>
</dbReference>